<evidence type="ECO:0008006" key="3">
    <source>
        <dbReference type="Google" id="ProtNLM"/>
    </source>
</evidence>
<dbReference type="Pfam" id="PF07751">
    <property type="entry name" value="Abi_2"/>
    <property type="match status" value="1"/>
</dbReference>
<evidence type="ECO:0000313" key="2">
    <source>
        <dbReference type="Proteomes" id="UP000245283"/>
    </source>
</evidence>
<dbReference type="OrthoDB" id="5363652at2"/>
<reference evidence="2" key="1">
    <citation type="submission" date="2018-05" db="EMBL/GenBank/DDBJ databases">
        <authorList>
            <person name="Li Y."/>
        </authorList>
    </citation>
    <scope>NUCLEOTIDE SEQUENCE [LARGE SCALE GENOMIC DNA]</scope>
    <source>
        <strain evidence="2">sk1b4</strain>
    </source>
</reference>
<dbReference type="InterPro" id="IPR011664">
    <property type="entry name" value="Abi_system_AbiD/AbiF-like"/>
</dbReference>
<sequence>MRLGAHLPHLFGLGSSYRLKPTFAPSQELSPPAGFSYIPPMSEKPWCSIDQQIQRFRDRGLTLDSHEANDLRAFLLNQNYYRLTGYSRLFLDNFTQAERFREGVSLGQIIEVYEADALIRRIAFEGVEIVELALRQRIAHILGQSLNPQNAYLNPVSYLPIEDASPEHGQDIDKWQVIRERQRNNRNDVLVSMNEVLASRRTLPLDHYRDAGNPVPIWVIIEELTLGDLSKLVSTWVNHRQISLVAKSFKFESRKQLEMAVGNISFLRNIVAHHGRLWNRCLNRSVALPEWVIREKRRYTDPKSPAALLLLLAAWVDQIEGKKEYSAYLLKKLYESSDYANGIHNPRL</sequence>
<organism evidence="1 2">
    <name type="scientific">Ancrocorticia populi</name>
    <dbReference type="NCBI Taxonomy" id="2175228"/>
    <lineage>
        <taxon>Bacteria</taxon>
        <taxon>Bacillati</taxon>
        <taxon>Actinomycetota</taxon>
        <taxon>Actinomycetes</taxon>
        <taxon>Actinomycetales</taxon>
        <taxon>Actinomycetaceae</taxon>
        <taxon>Ancrocorticia</taxon>
    </lineage>
</organism>
<comment type="caution">
    <text evidence="1">The sequence shown here is derived from an EMBL/GenBank/DDBJ whole genome shotgun (WGS) entry which is preliminary data.</text>
</comment>
<evidence type="ECO:0000313" key="1">
    <source>
        <dbReference type="EMBL" id="PWF26523.1"/>
    </source>
</evidence>
<protein>
    <recommendedName>
        <fullName evidence="3">Abortive phage resistance protein</fullName>
    </recommendedName>
</protein>
<proteinExistence type="predicted"/>
<dbReference type="AlphaFoldDB" id="A0A2V1KAM5"/>
<gene>
    <name evidence="1" type="ORF">DD236_06645</name>
</gene>
<dbReference type="EMBL" id="QETB01000003">
    <property type="protein sequence ID" value="PWF26523.1"/>
    <property type="molecule type" value="Genomic_DNA"/>
</dbReference>
<dbReference type="Proteomes" id="UP000245283">
    <property type="component" value="Unassembled WGS sequence"/>
</dbReference>
<accession>A0A2V1KAM5</accession>
<name>A0A2V1KAM5_9ACTO</name>
<keyword evidence="2" id="KW-1185">Reference proteome</keyword>